<dbReference type="EMBL" id="JAWZYT010000309">
    <property type="protein sequence ID" value="KAK4324971.1"/>
    <property type="molecule type" value="Genomic_DNA"/>
</dbReference>
<reference evidence="1" key="1">
    <citation type="submission" date="2023-11" db="EMBL/GenBank/DDBJ databases">
        <title>Genome assemblies of two species of porcelain crab, Petrolisthes cinctipes and Petrolisthes manimaculis (Anomura: Porcellanidae).</title>
        <authorList>
            <person name="Angst P."/>
        </authorList>
    </citation>
    <scope>NUCLEOTIDE SEQUENCE</scope>
    <source>
        <strain evidence="1">PB745_02</strain>
        <tissue evidence="1">Gill</tissue>
    </source>
</reference>
<dbReference type="AlphaFoldDB" id="A0AAE1QEQ5"/>
<name>A0AAE1QEQ5_9EUCA</name>
<evidence type="ECO:0000313" key="1">
    <source>
        <dbReference type="EMBL" id="KAK4324971.1"/>
    </source>
</evidence>
<dbReference type="Proteomes" id="UP001292094">
    <property type="component" value="Unassembled WGS sequence"/>
</dbReference>
<evidence type="ECO:0000313" key="2">
    <source>
        <dbReference type="Proteomes" id="UP001292094"/>
    </source>
</evidence>
<keyword evidence="2" id="KW-1185">Reference proteome</keyword>
<gene>
    <name evidence="1" type="ORF">Pmani_004429</name>
</gene>
<proteinExistence type="predicted"/>
<organism evidence="1 2">
    <name type="scientific">Petrolisthes manimaculis</name>
    <dbReference type="NCBI Taxonomy" id="1843537"/>
    <lineage>
        <taxon>Eukaryota</taxon>
        <taxon>Metazoa</taxon>
        <taxon>Ecdysozoa</taxon>
        <taxon>Arthropoda</taxon>
        <taxon>Crustacea</taxon>
        <taxon>Multicrustacea</taxon>
        <taxon>Malacostraca</taxon>
        <taxon>Eumalacostraca</taxon>
        <taxon>Eucarida</taxon>
        <taxon>Decapoda</taxon>
        <taxon>Pleocyemata</taxon>
        <taxon>Anomura</taxon>
        <taxon>Galatheoidea</taxon>
        <taxon>Porcellanidae</taxon>
        <taxon>Petrolisthes</taxon>
    </lineage>
</organism>
<protein>
    <submittedName>
        <fullName evidence="1">Uncharacterized protein</fullName>
    </submittedName>
</protein>
<accession>A0AAE1QEQ5</accession>
<comment type="caution">
    <text evidence="1">The sequence shown here is derived from an EMBL/GenBank/DDBJ whole genome shotgun (WGS) entry which is preliminary data.</text>
</comment>
<sequence>MTSWVGAERGLDWLSRVQEGRIGWVWARRVSEWLGGGQARQLAPRLTPSLYLPHSTSLTLPPSPHIVHSHSASPRLVHRLTLTRRGFGCLYELQSY</sequence>